<organism evidence="3">
    <name type="scientific">Anopheles darlingi</name>
    <name type="common">Mosquito</name>
    <dbReference type="NCBI Taxonomy" id="43151"/>
    <lineage>
        <taxon>Eukaryota</taxon>
        <taxon>Metazoa</taxon>
        <taxon>Ecdysozoa</taxon>
        <taxon>Arthropoda</taxon>
        <taxon>Hexapoda</taxon>
        <taxon>Insecta</taxon>
        <taxon>Pterygota</taxon>
        <taxon>Neoptera</taxon>
        <taxon>Endopterygota</taxon>
        <taxon>Diptera</taxon>
        <taxon>Nematocera</taxon>
        <taxon>Culicoidea</taxon>
        <taxon>Culicidae</taxon>
        <taxon>Anophelinae</taxon>
        <taxon>Anopheles</taxon>
    </lineage>
</organism>
<proteinExistence type="predicted"/>
<sequence>MPPFHIVVCGVVVVIIPRDTSSNNGEGVPWEGGGKPTQPSPWTFCGTRNTETIHRTFHHHHHHDQWLAGSRCPLCLSVSGHCHNRFASLSLARCSSMVVANCNTNNGVDTNGHKQKHHHPRAHVSPTK</sequence>
<protein>
    <submittedName>
        <fullName evidence="3">Putative secreted protein</fullName>
    </submittedName>
</protein>
<feature type="chain" id="PRO_5014921617" evidence="2">
    <location>
        <begin position="23"/>
        <end position="128"/>
    </location>
</feature>
<accession>A0A2M4D7F6</accession>
<evidence type="ECO:0000256" key="2">
    <source>
        <dbReference type="SAM" id="SignalP"/>
    </source>
</evidence>
<reference evidence="3" key="1">
    <citation type="submission" date="2018-01" db="EMBL/GenBank/DDBJ databases">
        <title>An insight into the sialome of Amazonian anophelines.</title>
        <authorList>
            <person name="Ribeiro J.M."/>
            <person name="Scarpassa V."/>
            <person name="Calvo E."/>
        </authorList>
    </citation>
    <scope>NUCLEOTIDE SEQUENCE</scope>
</reference>
<feature type="compositionally biased region" description="Basic residues" evidence="1">
    <location>
        <begin position="113"/>
        <end position="122"/>
    </location>
</feature>
<dbReference type="AlphaFoldDB" id="A0A2M4D7F6"/>
<evidence type="ECO:0000313" key="3">
    <source>
        <dbReference type="EMBL" id="MBW73431.1"/>
    </source>
</evidence>
<dbReference type="EMBL" id="GGFL01009253">
    <property type="protein sequence ID" value="MBW73431.1"/>
    <property type="molecule type" value="Transcribed_RNA"/>
</dbReference>
<keyword evidence="2" id="KW-0732">Signal</keyword>
<feature type="signal peptide" evidence="2">
    <location>
        <begin position="1"/>
        <end position="22"/>
    </location>
</feature>
<feature type="region of interest" description="Disordered" evidence="1">
    <location>
        <begin position="107"/>
        <end position="128"/>
    </location>
</feature>
<name>A0A2M4D7F6_ANODA</name>
<evidence type="ECO:0000256" key="1">
    <source>
        <dbReference type="SAM" id="MobiDB-lite"/>
    </source>
</evidence>